<dbReference type="InterPro" id="IPR010565">
    <property type="entry name" value="Muskelin_N"/>
</dbReference>
<dbReference type="PROSITE" id="PS50896">
    <property type="entry name" value="LISH"/>
    <property type="match status" value="1"/>
</dbReference>
<dbReference type="GO" id="GO:0005737">
    <property type="term" value="C:cytoplasm"/>
    <property type="evidence" value="ECO:0007669"/>
    <property type="project" value="TreeGrafter"/>
</dbReference>
<keyword evidence="5" id="KW-1185">Reference proteome</keyword>
<evidence type="ECO:0000259" key="3">
    <source>
        <dbReference type="Pfam" id="PF06588"/>
    </source>
</evidence>
<proteinExistence type="predicted"/>
<dbReference type="Gene3D" id="2.60.120.260">
    <property type="entry name" value="Galactose-binding domain-like"/>
    <property type="match status" value="2"/>
</dbReference>
<dbReference type="PANTHER" id="PTHR15526:SF5">
    <property type="entry name" value="MUSKELIN"/>
    <property type="match status" value="1"/>
</dbReference>
<sequence>MAEAPPDDCRPLKYSIHKFSTFSSNYVPENILEDKPSNQGSRWSSDSNNPPQSWGSTFNFSIWHVALGGFDEWTMVQKCINWYTTYREREAIRLCLKHFRQHNYTEAFESLEKRTRVTLEDPRLTRLHKMLVEQGDFDGCEQLIGEAAEEYKPQWTPIIPNPGGSSGPPPRPGMRGGHQMCIDTNTQGSRQLFILAGQRIKEYLTDFFMYNIDTDTVTYISDGTRKDSSSVPAAGFTQKATIDPHLNQIHVLSY</sequence>
<dbReference type="Proteomes" id="UP000324222">
    <property type="component" value="Unassembled WGS sequence"/>
</dbReference>
<dbReference type="OrthoDB" id="10052615at2759"/>
<dbReference type="InterPro" id="IPR052456">
    <property type="entry name" value="CTLH_complex_component"/>
</dbReference>
<evidence type="ECO:0000313" key="5">
    <source>
        <dbReference type="Proteomes" id="UP000324222"/>
    </source>
</evidence>
<reference evidence="4 5" key="1">
    <citation type="submission" date="2019-05" db="EMBL/GenBank/DDBJ databases">
        <title>Another draft genome of Portunus trituberculatus and its Hox gene families provides insights of decapod evolution.</title>
        <authorList>
            <person name="Jeong J.-H."/>
            <person name="Song I."/>
            <person name="Kim S."/>
            <person name="Choi T."/>
            <person name="Kim D."/>
            <person name="Ryu S."/>
            <person name="Kim W."/>
        </authorList>
    </citation>
    <scope>NUCLEOTIDE SEQUENCE [LARGE SCALE GENOMIC DNA]</scope>
    <source>
        <tissue evidence="4">Muscle</tissue>
    </source>
</reference>
<evidence type="ECO:0000256" key="2">
    <source>
        <dbReference type="SAM" id="MobiDB-lite"/>
    </source>
</evidence>
<gene>
    <name evidence="4" type="primary">Mkln1_2</name>
    <name evidence="4" type="ORF">E2C01_009345</name>
</gene>
<keyword evidence="1" id="KW-0677">Repeat</keyword>
<dbReference type="EMBL" id="VSRR010000513">
    <property type="protein sequence ID" value="MPC16518.1"/>
    <property type="molecule type" value="Genomic_DNA"/>
</dbReference>
<feature type="region of interest" description="Disordered" evidence="2">
    <location>
        <begin position="155"/>
        <end position="175"/>
    </location>
</feature>
<organism evidence="4 5">
    <name type="scientific">Portunus trituberculatus</name>
    <name type="common">Swimming crab</name>
    <name type="synonym">Neptunus trituberculatus</name>
    <dbReference type="NCBI Taxonomy" id="210409"/>
    <lineage>
        <taxon>Eukaryota</taxon>
        <taxon>Metazoa</taxon>
        <taxon>Ecdysozoa</taxon>
        <taxon>Arthropoda</taxon>
        <taxon>Crustacea</taxon>
        <taxon>Multicrustacea</taxon>
        <taxon>Malacostraca</taxon>
        <taxon>Eumalacostraca</taxon>
        <taxon>Eucarida</taxon>
        <taxon>Decapoda</taxon>
        <taxon>Pleocyemata</taxon>
        <taxon>Brachyura</taxon>
        <taxon>Eubrachyura</taxon>
        <taxon>Portunoidea</taxon>
        <taxon>Portunidae</taxon>
        <taxon>Portuninae</taxon>
        <taxon>Portunus</taxon>
    </lineage>
</organism>
<name>A0A5B7D4N6_PORTR</name>
<comment type="caution">
    <text evidence="4">The sequence shown here is derived from an EMBL/GenBank/DDBJ whole genome shotgun (WGS) entry which is preliminary data.</text>
</comment>
<dbReference type="Pfam" id="PF06588">
    <property type="entry name" value="Muskelin_N"/>
    <property type="match status" value="1"/>
</dbReference>
<dbReference type="PANTHER" id="PTHR15526">
    <property type="entry name" value="MUSKELIN"/>
    <property type="match status" value="1"/>
</dbReference>
<evidence type="ECO:0000313" key="4">
    <source>
        <dbReference type="EMBL" id="MPC16518.1"/>
    </source>
</evidence>
<dbReference type="AlphaFoldDB" id="A0A5B7D4N6"/>
<dbReference type="InterPro" id="IPR006594">
    <property type="entry name" value="LisH"/>
</dbReference>
<evidence type="ECO:0000256" key="1">
    <source>
        <dbReference type="ARBA" id="ARBA00022737"/>
    </source>
</evidence>
<protein>
    <submittedName>
        <fullName evidence="4">Muskelin</fullName>
    </submittedName>
</protein>
<accession>A0A5B7D4N6</accession>
<feature type="domain" description="Muskelin N-terminal" evidence="3">
    <location>
        <begin position="50"/>
        <end position="122"/>
    </location>
</feature>